<dbReference type="EMBL" id="VDFU01000013">
    <property type="protein sequence ID" value="TNC49130.1"/>
    <property type="molecule type" value="Genomic_DNA"/>
</dbReference>
<dbReference type="RefSeq" id="WP_139076990.1">
    <property type="nucleotide sequence ID" value="NZ_VDFU01000013.1"/>
</dbReference>
<dbReference type="Proteomes" id="UP000305887">
    <property type="component" value="Unassembled WGS sequence"/>
</dbReference>
<feature type="region of interest" description="Disordered" evidence="3">
    <location>
        <begin position="30"/>
        <end position="97"/>
    </location>
</feature>
<organism evidence="4 5">
    <name type="scientific">Rubellimicrobium rubrum</name>
    <dbReference type="NCBI Taxonomy" id="2585369"/>
    <lineage>
        <taxon>Bacteria</taxon>
        <taxon>Pseudomonadati</taxon>
        <taxon>Pseudomonadota</taxon>
        <taxon>Alphaproteobacteria</taxon>
        <taxon>Rhodobacterales</taxon>
        <taxon>Roseobacteraceae</taxon>
        <taxon>Rubellimicrobium</taxon>
    </lineage>
</organism>
<evidence type="ECO:0000313" key="5">
    <source>
        <dbReference type="Proteomes" id="UP000305887"/>
    </source>
</evidence>
<evidence type="ECO:0000256" key="3">
    <source>
        <dbReference type="SAM" id="MobiDB-lite"/>
    </source>
</evidence>
<dbReference type="GO" id="GO:0005576">
    <property type="term" value="C:extracellular region"/>
    <property type="evidence" value="ECO:0007669"/>
    <property type="project" value="InterPro"/>
</dbReference>
<dbReference type="Gene3D" id="3.40.50.1820">
    <property type="entry name" value="alpha/beta hydrolase"/>
    <property type="match status" value="1"/>
</dbReference>
<accession>A0A5C4MUS6</accession>
<feature type="compositionally biased region" description="Low complexity" evidence="3">
    <location>
        <begin position="71"/>
        <end position="92"/>
    </location>
</feature>
<dbReference type="PANTHER" id="PTHR43037:SF1">
    <property type="entry name" value="BLL1128 PROTEIN"/>
    <property type="match status" value="1"/>
</dbReference>
<dbReference type="Pfam" id="PF10503">
    <property type="entry name" value="Esterase_PHB"/>
    <property type="match status" value="1"/>
</dbReference>
<dbReference type="NCBIfam" id="TIGR01840">
    <property type="entry name" value="esterase_phb"/>
    <property type="match status" value="1"/>
</dbReference>
<sequence length="425" mass="43518">MQTISQADMMEATRLTREGRLQEAMALLQGGGALPSSPDGRGTVPDAPAKGGAARPMAPMIDMEPPSARTGGAWSAPRAAARPAGINPAGRPSGEVPPALKGLMDRMAGLGANGGLMSGLPGQSGLAAANAAVSVPPGASFEERVFANAAGSRPYKLYVPAVFSGDPLPLVVMLHGCTQSPDDFAAGTRMNELAEEFGFFVVYPGQTQAANMSRCWNWFNAADQQRDQGEPSLIAGMTRTIMGEFPVDKERVYIAGLSAGGAKAAIMGATYPDLYAAVGVHSGLACGAARDMGSAFAAMKQGGAVAGTRSGLAKAGIPSIVFHGDRDTTVHPVNGDQVVTQAAAGAAHRTEVAQGKSSGGMAFTQTTHRDGSGQAVLEQWVLHGAGHAWSGGSAVGSYTDPRGPDASREMARFFMEHRVPAATVG</sequence>
<dbReference type="OrthoDB" id="9767239at2"/>
<proteinExistence type="predicted"/>
<dbReference type="AlphaFoldDB" id="A0A5C4MUS6"/>
<dbReference type="SUPFAM" id="SSF53474">
    <property type="entry name" value="alpha/beta-Hydrolases"/>
    <property type="match status" value="1"/>
</dbReference>
<comment type="caution">
    <text evidence="4">The sequence shown here is derived from an EMBL/GenBank/DDBJ whole genome shotgun (WGS) entry which is preliminary data.</text>
</comment>
<evidence type="ECO:0000256" key="1">
    <source>
        <dbReference type="ARBA" id="ARBA00022729"/>
    </source>
</evidence>
<name>A0A5C4MUS6_9RHOB</name>
<dbReference type="InterPro" id="IPR050955">
    <property type="entry name" value="Plant_Biomass_Hydrol_Est"/>
</dbReference>
<keyword evidence="2" id="KW-0378">Hydrolase</keyword>
<dbReference type="InterPro" id="IPR029058">
    <property type="entry name" value="AB_hydrolase_fold"/>
</dbReference>
<dbReference type="PANTHER" id="PTHR43037">
    <property type="entry name" value="UNNAMED PRODUCT-RELATED"/>
    <property type="match status" value="1"/>
</dbReference>
<protein>
    <submittedName>
        <fullName evidence="4">PHB depolymerase family esterase</fullName>
    </submittedName>
</protein>
<dbReference type="GO" id="GO:0016787">
    <property type="term" value="F:hydrolase activity"/>
    <property type="evidence" value="ECO:0007669"/>
    <property type="project" value="UniProtKB-KW"/>
</dbReference>
<evidence type="ECO:0000256" key="2">
    <source>
        <dbReference type="ARBA" id="ARBA00022801"/>
    </source>
</evidence>
<keyword evidence="5" id="KW-1185">Reference proteome</keyword>
<reference evidence="4 5" key="1">
    <citation type="submission" date="2019-06" db="EMBL/GenBank/DDBJ databases">
        <title>YIM 131921 draft genome.</title>
        <authorList>
            <person name="Jiang L."/>
        </authorList>
    </citation>
    <scope>NUCLEOTIDE SEQUENCE [LARGE SCALE GENOMIC DNA]</scope>
    <source>
        <strain evidence="4 5">YIM 131921</strain>
    </source>
</reference>
<keyword evidence="1" id="KW-0732">Signal</keyword>
<dbReference type="InterPro" id="IPR010126">
    <property type="entry name" value="Esterase_phb"/>
</dbReference>
<gene>
    <name evidence="4" type="ORF">FHG66_11815</name>
</gene>
<evidence type="ECO:0000313" key="4">
    <source>
        <dbReference type="EMBL" id="TNC49130.1"/>
    </source>
</evidence>